<feature type="compositionally biased region" description="Acidic residues" evidence="1">
    <location>
        <begin position="27"/>
        <end position="40"/>
    </location>
</feature>
<feature type="compositionally biased region" description="Low complexity" evidence="1">
    <location>
        <begin position="278"/>
        <end position="297"/>
    </location>
</feature>
<feature type="compositionally biased region" description="Low complexity" evidence="1">
    <location>
        <begin position="76"/>
        <end position="91"/>
    </location>
</feature>
<dbReference type="Proteomes" id="UP001583177">
    <property type="component" value="Unassembled WGS sequence"/>
</dbReference>
<feature type="compositionally biased region" description="Polar residues" evidence="1">
    <location>
        <begin position="144"/>
        <end position="162"/>
    </location>
</feature>
<feature type="region of interest" description="Disordered" evidence="1">
    <location>
        <begin position="528"/>
        <end position="644"/>
    </location>
</feature>
<feature type="compositionally biased region" description="Basic residues" evidence="1">
    <location>
        <begin position="594"/>
        <end position="617"/>
    </location>
</feature>
<feature type="region of interest" description="Disordered" evidence="1">
    <location>
        <begin position="344"/>
        <end position="435"/>
    </location>
</feature>
<feature type="region of interest" description="Disordered" evidence="1">
    <location>
        <begin position="196"/>
        <end position="302"/>
    </location>
</feature>
<organism evidence="2 3">
    <name type="scientific">Diaporthe australafricana</name>
    <dbReference type="NCBI Taxonomy" id="127596"/>
    <lineage>
        <taxon>Eukaryota</taxon>
        <taxon>Fungi</taxon>
        <taxon>Dikarya</taxon>
        <taxon>Ascomycota</taxon>
        <taxon>Pezizomycotina</taxon>
        <taxon>Sordariomycetes</taxon>
        <taxon>Sordariomycetidae</taxon>
        <taxon>Diaporthales</taxon>
        <taxon>Diaporthaceae</taxon>
        <taxon>Diaporthe</taxon>
    </lineage>
</organism>
<feature type="compositionally biased region" description="Acidic residues" evidence="1">
    <location>
        <begin position="362"/>
        <end position="435"/>
    </location>
</feature>
<protein>
    <submittedName>
        <fullName evidence="2">Uncharacterized protein</fullName>
    </submittedName>
</protein>
<feature type="region of interest" description="Disordered" evidence="1">
    <location>
        <begin position="26"/>
        <end position="48"/>
    </location>
</feature>
<feature type="compositionally biased region" description="Basic and acidic residues" evidence="1">
    <location>
        <begin position="556"/>
        <end position="573"/>
    </location>
</feature>
<feature type="compositionally biased region" description="Low complexity" evidence="1">
    <location>
        <begin position="215"/>
        <end position="226"/>
    </location>
</feature>
<comment type="caution">
    <text evidence="2">The sequence shown here is derived from an EMBL/GenBank/DDBJ whole genome shotgun (WGS) entry which is preliminary data.</text>
</comment>
<keyword evidence="3" id="KW-1185">Reference proteome</keyword>
<feature type="compositionally biased region" description="Basic and acidic residues" evidence="1">
    <location>
        <begin position="344"/>
        <end position="361"/>
    </location>
</feature>
<reference evidence="2 3" key="1">
    <citation type="journal article" date="2024" name="IMA Fungus">
        <title>IMA Genome - F19 : A genome assembly and annotation guide to empower mycologists, including annotated draft genome sequences of Ceratocystis pirilliformis, Diaporthe australafricana, Fusarium ophioides, Paecilomyces lecythidis, and Sporothrix stenoceras.</title>
        <authorList>
            <person name="Aylward J."/>
            <person name="Wilson A.M."/>
            <person name="Visagie C.M."/>
            <person name="Spraker J."/>
            <person name="Barnes I."/>
            <person name="Buitendag C."/>
            <person name="Ceriani C."/>
            <person name="Del Mar Angel L."/>
            <person name="du Plessis D."/>
            <person name="Fuchs T."/>
            <person name="Gasser K."/>
            <person name="Kramer D."/>
            <person name="Li W."/>
            <person name="Munsamy K."/>
            <person name="Piso A."/>
            <person name="Price J.L."/>
            <person name="Sonnekus B."/>
            <person name="Thomas C."/>
            <person name="van der Nest A."/>
            <person name="van Dijk A."/>
            <person name="van Heerden A."/>
            <person name="van Vuuren N."/>
            <person name="Yilmaz N."/>
            <person name="Duong T.A."/>
            <person name="van der Merwe N.A."/>
            <person name="Wingfield M.J."/>
            <person name="Wingfield B.D."/>
        </authorList>
    </citation>
    <scope>NUCLEOTIDE SEQUENCE [LARGE SCALE GENOMIC DNA]</scope>
    <source>
        <strain evidence="2 3">CMW 18300</strain>
    </source>
</reference>
<feature type="compositionally biased region" description="Polar residues" evidence="1">
    <location>
        <begin position="104"/>
        <end position="126"/>
    </location>
</feature>
<accession>A0ABR3W6B7</accession>
<feature type="compositionally biased region" description="Basic and acidic residues" evidence="1">
    <location>
        <begin position="163"/>
        <end position="179"/>
    </location>
</feature>
<dbReference type="Pfam" id="PF10446">
    <property type="entry name" value="DUF2457"/>
    <property type="match status" value="1"/>
</dbReference>
<dbReference type="InterPro" id="IPR018853">
    <property type="entry name" value="DUF2457"/>
</dbReference>
<feature type="compositionally biased region" description="Basic and acidic residues" evidence="1">
    <location>
        <begin position="249"/>
        <end position="258"/>
    </location>
</feature>
<feature type="region of interest" description="Disordered" evidence="1">
    <location>
        <begin position="73"/>
        <end position="179"/>
    </location>
</feature>
<feature type="region of interest" description="Disordered" evidence="1">
    <location>
        <begin position="453"/>
        <end position="510"/>
    </location>
</feature>
<gene>
    <name evidence="2" type="ORF">Daus18300_011525</name>
</gene>
<proteinExistence type="predicted"/>
<name>A0ABR3W6B7_9PEZI</name>
<feature type="compositionally biased region" description="Polar residues" evidence="1">
    <location>
        <begin position="260"/>
        <end position="270"/>
    </location>
</feature>
<evidence type="ECO:0000256" key="1">
    <source>
        <dbReference type="SAM" id="MobiDB-lite"/>
    </source>
</evidence>
<evidence type="ECO:0000313" key="3">
    <source>
        <dbReference type="Proteomes" id="UP001583177"/>
    </source>
</evidence>
<sequence length="764" mass="84406">MLRYPAHGNATSNVLAWSSHSANVESVAEEDAAADTDEPPDMAQAANYKMSPQFRRASVTKARDNHASLLTQALQSASESESPESTPVPAASRRRRSITSQISLASTADLTSDTGMSTPARTNTPSPRLPSIGFAALPLDKHPGSSSLQIIGSLPRRSTLTNHADEQPAKPTEARKDPAVEAIAKKRCISFACAAKPKDDAPKPKAPAPAPAVAPAPTAASQPAQPRKTCIKFACTARPSTQQTPPQKPRLEMPKLEESGSVSTVVNKSPSSVRKARSPVASRARPSPRRSAQSPVATRKTRFITANSKDLQGEICHFHEFASDHPTEEDWIRQEKTIAKARLTMDDLLKKENDIRRLGKEAEEEAEQEEEEEEGEEALDEDDEDDEENADDDEDEIVEEEDMEEDDKSGYGSDDDFSDGYNTDEEYGFADSDDEENDGLYLWTFNVHKAGQARASEATPVFRPWSVGDQHSDSSTGSRKLVQGKHSQSRLTGRPMTPELPDSTDFVCGTMDEDRPLEEAYLTRLAARKQEKLRIIPQDIDPSFPTSEPEDDDDEDTKHSHGSGDHLWLHGEIEDLEEERPDRRHRRGENASPKRLRSPPPKRLRSPPPKARGRSPRRLFDRSSPKRIKSPAPAHGPRSPRASPTHAENVIAFKSLASRPGLTHTKSLPRAAYFPAQAKSGKRTRANTVNRDNAHVRGAIDIVKGLEHKRQRRKEKFYQKYCNRARKGQIPEKKAQPGEGAERMRELGLILAGKIGQGNYVISI</sequence>
<evidence type="ECO:0000313" key="2">
    <source>
        <dbReference type="EMBL" id="KAL1854339.1"/>
    </source>
</evidence>
<feature type="compositionally biased region" description="Pro residues" evidence="1">
    <location>
        <begin position="204"/>
        <end position="214"/>
    </location>
</feature>
<dbReference type="EMBL" id="JAWRVE010000141">
    <property type="protein sequence ID" value="KAL1854339.1"/>
    <property type="molecule type" value="Genomic_DNA"/>
</dbReference>